<dbReference type="AlphaFoldDB" id="A0A6C0RAX9"/>
<keyword evidence="4" id="KW-0175">Coiled coil</keyword>
<feature type="domain" description="Histidine kinase" evidence="6">
    <location>
        <begin position="859"/>
        <end position="1079"/>
    </location>
</feature>
<dbReference type="InterPro" id="IPR036097">
    <property type="entry name" value="HisK_dim/P_sf"/>
</dbReference>
<dbReference type="InterPro" id="IPR003661">
    <property type="entry name" value="HisK_dim/P_dom"/>
</dbReference>
<dbReference type="EMBL" id="CP048409">
    <property type="protein sequence ID" value="QIA06613.1"/>
    <property type="molecule type" value="Genomic_DNA"/>
</dbReference>
<dbReference type="InterPro" id="IPR015943">
    <property type="entry name" value="WD40/YVTN_repeat-like_dom_sf"/>
</dbReference>
<reference evidence="7 8" key="1">
    <citation type="submission" date="2020-02" db="EMBL/GenBank/DDBJ databases">
        <title>Genome sequencing for Draconibacterium sp. strain M1.</title>
        <authorList>
            <person name="Park S.-J."/>
        </authorList>
    </citation>
    <scope>NUCLEOTIDE SEQUENCE [LARGE SCALE GENOMIC DNA]</scope>
    <source>
        <strain evidence="7 8">M1</strain>
    </source>
</reference>
<dbReference type="PROSITE" id="PS50109">
    <property type="entry name" value="HIS_KIN"/>
    <property type="match status" value="1"/>
</dbReference>
<accession>A0A6C0RAX9</accession>
<dbReference type="SUPFAM" id="SSF63829">
    <property type="entry name" value="Calcium-dependent phosphotriesterase"/>
    <property type="match status" value="3"/>
</dbReference>
<dbReference type="CDD" id="cd00082">
    <property type="entry name" value="HisKA"/>
    <property type="match status" value="1"/>
</dbReference>
<protein>
    <recommendedName>
        <fullName evidence="2">histidine kinase</fullName>
        <ecNumber evidence="2">2.7.13.3</ecNumber>
    </recommendedName>
</protein>
<sequence length="1085" mass="121989">MMIVEQGYIGIIGVILIFSFQINFAFAQPDYLPLNNLGTDEGLSSSIITCINQDQNGFIWIGTRKGLNRFDGNRFKVYQKDDSEAGKNSLPDDLVLALCLDNNNRLYVGTNDGLSFYDPELDKFHNFKSDSTSCLFDITIQARALAVDNNGSVYIACTDGIIYFDPKKNIIQHLLANENGKNRLVIDDVYLDSDRRLWFGSASGLAVLNTKTKEIKQVIKGENNEDYSNVRINKIIEDHSGTIWAASYSQGLFKVLLNDDGEERLRNFKHDPNDPASISTNRLLSLAVDKNNNLWVGAENDGIYCLDKNRERFEHYLSSKTDPLVTKTYSGECLFIDKSNNLWIGTYSNGIQIAPENGGAIISFSQFKGGDLSNTNNMVNAFFEMNDSIIVLATDGGGVNIMNKGTGSFTNFNTTNSNLPNDYVLSIAKGEDGDIWLATWGSGLVRYNENSDKFTVYNTTNSSIPDNNLHHICRGNQSDLLIATFSAGVARFFPKENKWEVFNTGNSDLSVNNVNVIRRAGEESFFVGTNSGLMRFYPENNTIEDCALKKEIETLSTVHIYDVFVENPTSVWVGSLSGLYHFNPKTGDNKTYTVNDGLPNNTVNGIVKDPEGLLWFSTSGGLCRYNVNQDKFDCFYSDDGLQSNEFRPRSVLIDSDNNLYFGGINGFSIIYPEKLKKNLQIPLVKFTELEIFNKVVYPNEPGSPLNRIISEVDEIKLPEKKAVLTFHFSVLDYASPAKNQHAYMLENFDEEWIYCGSRRQTTYTNLDPGKYILRVKGANGDGVWNEAGIALKITIIPPWWKSWWFMLILFVVCVGIFLFVNHLRIKSLEQQKQKLELAVAKRTNELAELNATKDKLFSIIAHDLRNPFNVILGYTDVLIEGYHKFDKKMMDQILENLKTAGDNAFTLLENLLNWSRSQRGVIEFSPKSILLDDVIAVALFEIEAVAEKKGITIENHIQDNSIRVFADYNMLLLIFRNLLTNAVKFSDPRGTVSFVSGELNRNFITLGIQDGGIGIDPTKMKFLFQPGKQETMQGTKGEKGSGLGLMLCKEFIEKHHGKIWVESMPGEGSVFWIKVPTSSMVFDKL</sequence>
<dbReference type="GO" id="GO:0000155">
    <property type="term" value="F:phosphorelay sensor kinase activity"/>
    <property type="evidence" value="ECO:0007669"/>
    <property type="project" value="InterPro"/>
</dbReference>
<name>A0A6C0RAX9_9BACT</name>
<evidence type="ECO:0000256" key="1">
    <source>
        <dbReference type="ARBA" id="ARBA00000085"/>
    </source>
</evidence>
<dbReference type="PANTHER" id="PTHR43547">
    <property type="entry name" value="TWO-COMPONENT HISTIDINE KINASE"/>
    <property type="match status" value="1"/>
</dbReference>
<dbReference type="FunFam" id="2.60.40.10:FF:000791">
    <property type="entry name" value="Two-component system sensor histidine kinase/response regulator"/>
    <property type="match status" value="1"/>
</dbReference>
<keyword evidence="5" id="KW-0812">Transmembrane</keyword>
<dbReference type="Gene3D" id="1.10.287.130">
    <property type="match status" value="1"/>
</dbReference>
<dbReference type="KEGG" id="drc:G0Q07_02205"/>
<dbReference type="PANTHER" id="PTHR43547:SF2">
    <property type="entry name" value="HYBRID SIGNAL TRANSDUCTION HISTIDINE KINASE C"/>
    <property type="match status" value="1"/>
</dbReference>
<proteinExistence type="predicted"/>
<feature type="transmembrane region" description="Helical" evidence="5">
    <location>
        <begin position="803"/>
        <end position="823"/>
    </location>
</feature>
<dbReference type="SMART" id="SM00387">
    <property type="entry name" value="HATPase_c"/>
    <property type="match status" value="1"/>
</dbReference>
<dbReference type="Pfam" id="PF02518">
    <property type="entry name" value="HATPase_c"/>
    <property type="match status" value="1"/>
</dbReference>
<dbReference type="SUPFAM" id="SSF55874">
    <property type="entry name" value="ATPase domain of HSP90 chaperone/DNA topoisomerase II/histidine kinase"/>
    <property type="match status" value="1"/>
</dbReference>
<evidence type="ECO:0000313" key="7">
    <source>
        <dbReference type="EMBL" id="QIA06613.1"/>
    </source>
</evidence>
<dbReference type="InterPro" id="IPR036890">
    <property type="entry name" value="HATPase_C_sf"/>
</dbReference>
<gene>
    <name evidence="7" type="ORF">G0Q07_02205</name>
</gene>
<dbReference type="EC" id="2.7.13.3" evidence="2"/>
<comment type="catalytic activity">
    <reaction evidence="1">
        <text>ATP + protein L-histidine = ADP + protein N-phospho-L-histidine.</text>
        <dbReference type="EC" id="2.7.13.3"/>
    </reaction>
</comment>
<dbReference type="Proteomes" id="UP000474630">
    <property type="component" value="Chromosome"/>
</dbReference>
<dbReference type="Gene3D" id="2.60.40.10">
    <property type="entry name" value="Immunoglobulins"/>
    <property type="match status" value="1"/>
</dbReference>
<dbReference type="Pfam" id="PF07495">
    <property type="entry name" value="Y_Y_Y"/>
    <property type="match status" value="1"/>
</dbReference>
<dbReference type="SUPFAM" id="SSF47384">
    <property type="entry name" value="Homodimeric domain of signal transducing histidine kinase"/>
    <property type="match status" value="1"/>
</dbReference>
<dbReference type="Pfam" id="PF07494">
    <property type="entry name" value="Reg_prop"/>
    <property type="match status" value="4"/>
</dbReference>
<keyword evidence="5" id="KW-0472">Membrane</keyword>
<dbReference type="InterPro" id="IPR003594">
    <property type="entry name" value="HATPase_dom"/>
</dbReference>
<evidence type="ECO:0000256" key="3">
    <source>
        <dbReference type="ARBA" id="ARBA00022553"/>
    </source>
</evidence>
<dbReference type="Gene3D" id="2.130.10.10">
    <property type="entry name" value="YVTN repeat-like/Quinoprotein amine dehydrogenase"/>
    <property type="match status" value="2"/>
</dbReference>
<evidence type="ECO:0000259" key="6">
    <source>
        <dbReference type="PROSITE" id="PS50109"/>
    </source>
</evidence>
<evidence type="ECO:0000256" key="4">
    <source>
        <dbReference type="SAM" id="Coils"/>
    </source>
</evidence>
<keyword evidence="5" id="KW-1133">Transmembrane helix</keyword>
<evidence type="ECO:0000313" key="8">
    <source>
        <dbReference type="Proteomes" id="UP000474630"/>
    </source>
</evidence>
<feature type="coiled-coil region" evidence="4">
    <location>
        <begin position="825"/>
        <end position="852"/>
    </location>
</feature>
<dbReference type="InterPro" id="IPR005467">
    <property type="entry name" value="His_kinase_dom"/>
</dbReference>
<dbReference type="PRINTS" id="PR00344">
    <property type="entry name" value="BCTRLSENSOR"/>
</dbReference>
<organism evidence="7 8">
    <name type="scientific">Draconibacterium halophilum</name>
    <dbReference type="NCBI Taxonomy" id="2706887"/>
    <lineage>
        <taxon>Bacteria</taxon>
        <taxon>Pseudomonadati</taxon>
        <taxon>Bacteroidota</taxon>
        <taxon>Bacteroidia</taxon>
        <taxon>Marinilabiliales</taxon>
        <taxon>Prolixibacteraceae</taxon>
        <taxon>Draconibacterium</taxon>
    </lineage>
</organism>
<evidence type="ECO:0000256" key="5">
    <source>
        <dbReference type="SAM" id="Phobius"/>
    </source>
</evidence>
<evidence type="ECO:0000256" key="2">
    <source>
        <dbReference type="ARBA" id="ARBA00012438"/>
    </source>
</evidence>
<dbReference type="InterPro" id="IPR013783">
    <property type="entry name" value="Ig-like_fold"/>
</dbReference>
<feature type="transmembrane region" description="Helical" evidence="5">
    <location>
        <begin position="7"/>
        <end position="26"/>
    </location>
</feature>
<keyword evidence="8" id="KW-1185">Reference proteome</keyword>
<dbReference type="SMART" id="SM00388">
    <property type="entry name" value="HisKA"/>
    <property type="match status" value="1"/>
</dbReference>
<dbReference type="Pfam" id="PF00512">
    <property type="entry name" value="HisKA"/>
    <property type="match status" value="1"/>
</dbReference>
<dbReference type="Gene3D" id="3.30.565.10">
    <property type="entry name" value="Histidine kinase-like ATPase, C-terminal domain"/>
    <property type="match status" value="1"/>
</dbReference>
<dbReference type="InterPro" id="IPR011110">
    <property type="entry name" value="Reg_prop"/>
</dbReference>
<keyword evidence="3" id="KW-0597">Phosphoprotein</keyword>
<dbReference type="InterPro" id="IPR011123">
    <property type="entry name" value="Y_Y_Y"/>
</dbReference>
<dbReference type="InterPro" id="IPR004358">
    <property type="entry name" value="Sig_transdc_His_kin-like_C"/>
</dbReference>